<evidence type="ECO:0000313" key="1">
    <source>
        <dbReference type="EMBL" id="MPC09581.1"/>
    </source>
</evidence>
<protein>
    <submittedName>
        <fullName evidence="1">Uncharacterized protein</fullName>
    </submittedName>
</protein>
<gene>
    <name evidence="1" type="ORF">E2C01_002196</name>
</gene>
<name>A0A5B7CL99_PORTR</name>
<dbReference type="AlphaFoldDB" id="A0A5B7CL99"/>
<accession>A0A5B7CL99</accession>
<dbReference type="EMBL" id="VSRR010000076">
    <property type="protein sequence ID" value="MPC09581.1"/>
    <property type="molecule type" value="Genomic_DNA"/>
</dbReference>
<evidence type="ECO:0000313" key="2">
    <source>
        <dbReference type="Proteomes" id="UP000324222"/>
    </source>
</evidence>
<proteinExistence type="predicted"/>
<sequence length="64" mass="7415">MSDCVCVQGGLFVIFFYSRNVTILYFDDINRVVYCNVFPARFDAFFYIDFQEGSIEVILIPSVP</sequence>
<dbReference type="Proteomes" id="UP000324222">
    <property type="component" value="Unassembled WGS sequence"/>
</dbReference>
<reference evidence="1 2" key="1">
    <citation type="submission" date="2019-05" db="EMBL/GenBank/DDBJ databases">
        <title>Another draft genome of Portunus trituberculatus and its Hox gene families provides insights of decapod evolution.</title>
        <authorList>
            <person name="Jeong J.-H."/>
            <person name="Song I."/>
            <person name="Kim S."/>
            <person name="Choi T."/>
            <person name="Kim D."/>
            <person name="Ryu S."/>
            <person name="Kim W."/>
        </authorList>
    </citation>
    <scope>NUCLEOTIDE SEQUENCE [LARGE SCALE GENOMIC DNA]</scope>
    <source>
        <tissue evidence="1">Muscle</tissue>
    </source>
</reference>
<comment type="caution">
    <text evidence="1">The sequence shown here is derived from an EMBL/GenBank/DDBJ whole genome shotgun (WGS) entry which is preliminary data.</text>
</comment>
<keyword evidence="2" id="KW-1185">Reference proteome</keyword>
<organism evidence="1 2">
    <name type="scientific">Portunus trituberculatus</name>
    <name type="common">Swimming crab</name>
    <name type="synonym">Neptunus trituberculatus</name>
    <dbReference type="NCBI Taxonomy" id="210409"/>
    <lineage>
        <taxon>Eukaryota</taxon>
        <taxon>Metazoa</taxon>
        <taxon>Ecdysozoa</taxon>
        <taxon>Arthropoda</taxon>
        <taxon>Crustacea</taxon>
        <taxon>Multicrustacea</taxon>
        <taxon>Malacostraca</taxon>
        <taxon>Eumalacostraca</taxon>
        <taxon>Eucarida</taxon>
        <taxon>Decapoda</taxon>
        <taxon>Pleocyemata</taxon>
        <taxon>Brachyura</taxon>
        <taxon>Eubrachyura</taxon>
        <taxon>Portunoidea</taxon>
        <taxon>Portunidae</taxon>
        <taxon>Portuninae</taxon>
        <taxon>Portunus</taxon>
    </lineage>
</organism>